<accession>A0ABN8DBQ9</accession>
<protein>
    <recommendedName>
        <fullName evidence="4">EamA domain-containing protein</fullName>
    </recommendedName>
</protein>
<sequence>MTLPKLSKAFMTSPVMTRKNKNDTTLYNTFVQGIFLSTGVFSTCVAQFIFYQGAGDQTVMLLPLCNYMGMMLVGLLPAVGITTFKMEMKDIQEMQLTEKIKSLTKNIHNRELEDKVEPELTFIQRDTRTCSRQRSIDLDVVDMELIRRSTLLCEDDQQQEQQVLLLEDKCGDSDENRLVLDCDVTPSSVSFSLSTLQLCIILSVVLDFSGCIFSNVGLSMAGSGLYQVVYSSVICWSALMSRFILRKVVSKWEWFGIALVTFGLAFSALGESRTGRDNMLVLMGCFNTLVGAAFYGGNYVTGEYTLKLAERPHPKELCLKIGAACVAIIAVYQSVFVLPEWDALVTKPIAEASGNTTYIVSALVAYTVSQLAHGLTYFVILGSSGAVTTGIMQSLRAVCVFVISSMLYCSQQESQCFNTKRGVATLIVVSGVMFYSWAKSQQKSTSVLAPPSSQQIMKDSKTMMITGKNYIV</sequence>
<evidence type="ECO:0000313" key="3">
    <source>
        <dbReference type="Proteomes" id="UP001158986"/>
    </source>
</evidence>
<keyword evidence="1" id="KW-1133">Transmembrane helix</keyword>
<dbReference type="InterPro" id="IPR037185">
    <property type="entry name" value="EmrE-like"/>
</dbReference>
<keyword evidence="1" id="KW-0812">Transmembrane</keyword>
<feature type="transmembrane region" description="Helical" evidence="1">
    <location>
        <begin position="61"/>
        <end position="84"/>
    </location>
</feature>
<feature type="transmembrane region" description="Helical" evidence="1">
    <location>
        <begin position="224"/>
        <end position="245"/>
    </location>
</feature>
<comment type="caution">
    <text evidence="2">The sequence shown here is derived from an EMBL/GenBank/DDBJ whole genome shotgun (WGS) entry which is preliminary data.</text>
</comment>
<feature type="transmembrane region" description="Helical" evidence="1">
    <location>
        <begin position="358"/>
        <end position="381"/>
    </location>
</feature>
<feature type="transmembrane region" description="Helical" evidence="1">
    <location>
        <begin position="321"/>
        <end position="338"/>
    </location>
</feature>
<keyword evidence="3" id="KW-1185">Reference proteome</keyword>
<name>A0ABN8DBQ9_9STRA</name>
<dbReference type="EMBL" id="CAKLCB010000381">
    <property type="protein sequence ID" value="CAH0521619.1"/>
    <property type="molecule type" value="Genomic_DNA"/>
</dbReference>
<feature type="transmembrane region" description="Helical" evidence="1">
    <location>
        <begin position="198"/>
        <end position="218"/>
    </location>
</feature>
<feature type="transmembrane region" description="Helical" evidence="1">
    <location>
        <begin position="252"/>
        <end position="269"/>
    </location>
</feature>
<evidence type="ECO:0008006" key="4">
    <source>
        <dbReference type="Google" id="ProtNLM"/>
    </source>
</evidence>
<organism evidence="2 3">
    <name type="scientific">Peronospora belbahrii</name>
    <dbReference type="NCBI Taxonomy" id="622444"/>
    <lineage>
        <taxon>Eukaryota</taxon>
        <taxon>Sar</taxon>
        <taxon>Stramenopiles</taxon>
        <taxon>Oomycota</taxon>
        <taxon>Peronosporomycetes</taxon>
        <taxon>Peronosporales</taxon>
        <taxon>Peronosporaceae</taxon>
        <taxon>Peronospora</taxon>
    </lineage>
</organism>
<proteinExistence type="predicted"/>
<dbReference type="PANTHER" id="PTHR13146:SF1">
    <property type="entry name" value="SUGAR PHOSPHATE TRANSPORTER DOMAIN-CONTAINING PROTEIN"/>
    <property type="match status" value="1"/>
</dbReference>
<gene>
    <name evidence="2" type="ORF">PBS001_LOCUS8062</name>
</gene>
<feature type="transmembrane region" description="Helical" evidence="1">
    <location>
        <begin position="26"/>
        <end position="49"/>
    </location>
</feature>
<evidence type="ECO:0000256" key="1">
    <source>
        <dbReference type="SAM" id="Phobius"/>
    </source>
</evidence>
<dbReference type="SUPFAM" id="SSF103481">
    <property type="entry name" value="Multidrug resistance efflux transporter EmrE"/>
    <property type="match status" value="1"/>
</dbReference>
<reference evidence="2 3" key="1">
    <citation type="submission" date="2021-11" db="EMBL/GenBank/DDBJ databases">
        <authorList>
            <person name="Islam A."/>
            <person name="Islam S."/>
            <person name="Flora M.S."/>
            <person name="Rahman M."/>
            <person name="Ziaur R.M."/>
            <person name="Epstein J.H."/>
            <person name="Hassan M."/>
            <person name="Klassen M."/>
            <person name="Woodard K."/>
            <person name="Webb A."/>
            <person name="Webby R.J."/>
            <person name="El Zowalaty M.E."/>
        </authorList>
    </citation>
    <scope>NUCLEOTIDE SEQUENCE [LARGE SCALE GENOMIC DNA]</scope>
    <source>
        <strain evidence="2">Pbs1</strain>
    </source>
</reference>
<dbReference type="Proteomes" id="UP001158986">
    <property type="component" value="Unassembled WGS sequence"/>
</dbReference>
<dbReference type="PANTHER" id="PTHR13146">
    <property type="match status" value="1"/>
</dbReference>
<keyword evidence="1" id="KW-0472">Membrane</keyword>
<feature type="transmembrane region" description="Helical" evidence="1">
    <location>
        <begin position="281"/>
        <end position="300"/>
    </location>
</feature>
<evidence type="ECO:0000313" key="2">
    <source>
        <dbReference type="EMBL" id="CAH0521619.1"/>
    </source>
</evidence>